<protein>
    <recommendedName>
        <fullName evidence="3">DUF4375 domain-containing protein</fullName>
    </recommendedName>
</protein>
<evidence type="ECO:0000313" key="1">
    <source>
        <dbReference type="EMBL" id="MBO0329759.1"/>
    </source>
</evidence>
<proteinExistence type="predicted"/>
<organism evidence="1 2">
    <name type="scientific">[Muricauda] lutisoli</name>
    <dbReference type="NCBI Taxonomy" id="2816035"/>
    <lineage>
        <taxon>Bacteria</taxon>
        <taxon>Pseudomonadati</taxon>
        <taxon>Bacteroidota</taxon>
        <taxon>Flavobacteriia</taxon>
        <taxon>Flavobacteriales</taxon>
        <taxon>Flavobacteriaceae</taxon>
        <taxon>Allomuricauda</taxon>
    </lineage>
</organism>
<dbReference type="RefSeq" id="WP_207070217.1">
    <property type="nucleotide sequence ID" value="NZ_JAFLND010000001.1"/>
</dbReference>
<sequence>MKKLDSKISTHTEKGLEESINVESLNQKLEEKIPEVEKRGGKTYSELEQMNEFDRWVHALENYPPQRADKYISQLKSGKFTMDELWDYLELVDGHDSFLYSEYFNGFWFRGLTEAFVYGGLESMRKTMDDHSLPLSGESGLTLGLAWIYAMEVTECYQEALEDIGEDDGEDRFDENGDWVDYYELLDETVDDYIIRYQLFERILKERVKYYD</sequence>
<gene>
    <name evidence="1" type="ORF">J0X13_04320</name>
</gene>
<comment type="caution">
    <text evidence="1">The sequence shown here is derived from an EMBL/GenBank/DDBJ whole genome shotgun (WGS) entry which is preliminary data.</text>
</comment>
<name>A0ABS3EU24_9FLAO</name>
<dbReference type="EMBL" id="JAFLND010000001">
    <property type="protein sequence ID" value="MBO0329759.1"/>
    <property type="molecule type" value="Genomic_DNA"/>
</dbReference>
<keyword evidence="2" id="KW-1185">Reference proteome</keyword>
<dbReference type="Proteomes" id="UP000664163">
    <property type="component" value="Unassembled WGS sequence"/>
</dbReference>
<reference evidence="1 2" key="1">
    <citation type="submission" date="2021-03" db="EMBL/GenBank/DDBJ databases">
        <title>Muricauda sp. CAU 1631 isolated from Incheon.</title>
        <authorList>
            <person name="Kim W."/>
        </authorList>
    </citation>
    <scope>NUCLEOTIDE SEQUENCE [LARGE SCALE GENOMIC DNA]</scope>
    <source>
        <strain evidence="1 2">CAU 1631</strain>
    </source>
</reference>
<evidence type="ECO:0000313" key="2">
    <source>
        <dbReference type="Proteomes" id="UP000664163"/>
    </source>
</evidence>
<accession>A0ABS3EU24</accession>
<evidence type="ECO:0008006" key="3">
    <source>
        <dbReference type="Google" id="ProtNLM"/>
    </source>
</evidence>